<dbReference type="PANTHER" id="PTHR36838">
    <property type="entry name" value="AUXIN EFFLUX CARRIER FAMILY PROTEIN"/>
    <property type="match status" value="1"/>
</dbReference>
<name>A0A1T4MGD0_9FIRM</name>
<dbReference type="GO" id="GO:0055085">
    <property type="term" value="P:transmembrane transport"/>
    <property type="evidence" value="ECO:0007669"/>
    <property type="project" value="InterPro"/>
</dbReference>
<evidence type="ECO:0000256" key="4">
    <source>
        <dbReference type="ARBA" id="ARBA00022475"/>
    </source>
</evidence>
<protein>
    <recommendedName>
        <fullName evidence="11">Auxin efflux carrier</fullName>
    </recommendedName>
</protein>
<reference evidence="10" key="1">
    <citation type="submission" date="2017-02" db="EMBL/GenBank/DDBJ databases">
        <authorList>
            <person name="Varghese N."/>
            <person name="Submissions S."/>
        </authorList>
    </citation>
    <scope>NUCLEOTIDE SEQUENCE [LARGE SCALE GENOMIC DNA]</scope>
    <source>
        <strain evidence="10">ATCC 25662</strain>
    </source>
</reference>
<evidence type="ECO:0000256" key="8">
    <source>
        <dbReference type="SAM" id="Phobius"/>
    </source>
</evidence>
<dbReference type="PANTHER" id="PTHR36838:SF1">
    <property type="entry name" value="SLR1864 PROTEIN"/>
    <property type="match status" value="1"/>
</dbReference>
<evidence type="ECO:0008006" key="11">
    <source>
        <dbReference type="Google" id="ProtNLM"/>
    </source>
</evidence>
<dbReference type="InterPro" id="IPR038770">
    <property type="entry name" value="Na+/solute_symporter_sf"/>
</dbReference>
<feature type="transmembrane region" description="Helical" evidence="8">
    <location>
        <begin position="123"/>
        <end position="142"/>
    </location>
</feature>
<feature type="transmembrane region" description="Helical" evidence="8">
    <location>
        <begin position="219"/>
        <end position="241"/>
    </location>
</feature>
<gene>
    <name evidence="9" type="ORF">SAMN02745191_1240</name>
</gene>
<feature type="transmembrane region" description="Helical" evidence="8">
    <location>
        <begin position="98"/>
        <end position="117"/>
    </location>
</feature>
<feature type="transmembrane region" description="Helical" evidence="8">
    <location>
        <begin position="188"/>
        <end position="207"/>
    </location>
</feature>
<proteinExistence type="inferred from homology"/>
<evidence type="ECO:0000256" key="7">
    <source>
        <dbReference type="ARBA" id="ARBA00023136"/>
    </source>
</evidence>
<feature type="transmembrane region" description="Helical" evidence="8">
    <location>
        <begin position="68"/>
        <end position="89"/>
    </location>
</feature>
<dbReference type="Proteomes" id="UP000243297">
    <property type="component" value="Unassembled WGS sequence"/>
</dbReference>
<sequence length="304" mass="34241">MEIVIPLLIQIVKMFCLMFVGYILYKQKVFNDETVKQVGNFLLRYVIPSVLVTSFIREFNIVEFQLLGLSFVLSIVVIAIGIIFANIMFKGDKLIERFASIFTNSSFVGVPIIIAMFGQDAVFYLSAYIVIFIILVWTLGIYMMTGDKTEVSFKKVITNPNTLAVIIGLVLYCTPIQLPTIIEDVFRSIGTMNTPLSMIVLGTYLAKDSIIKLFTNKKCYLVAIARLIAIPLLSILFLKFIPNEYMQIKLIVLVANSVPCANTLAIFAQMYNKDYTTSAHIISFTTILSIVTIPIIVVLAQMFW</sequence>
<organism evidence="9 10">
    <name type="scientific">Anaerorhabdus furcosa</name>
    <dbReference type="NCBI Taxonomy" id="118967"/>
    <lineage>
        <taxon>Bacteria</taxon>
        <taxon>Bacillati</taxon>
        <taxon>Bacillota</taxon>
        <taxon>Erysipelotrichia</taxon>
        <taxon>Erysipelotrichales</taxon>
        <taxon>Erysipelotrichaceae</taxon>
        <taxon>Anaerorhabdus</taxon>
    </lineage>
</organism>
<feature type="transmembrane region" description="Helical" evidence="8">
    <location>
        <begin position="163"/>
        <end position="182"/>
    </location>
</feature>
<evidence type="ECO:0000256" key="2">
    <source>
        <dbReference type="ARBA" id="ARBA00010145"/>
    </source>
</evidence>
<keyword evidence="6 8" id="KW-1133">Transmembrane helix</keyword>
<evidence type="ECO:0000256" key="3">
    <source>
        <dbReference type="ARBA" id="ARBA00022448"/>
    </source>
</evidence>
<dbReference type="AlphaFoldDB" id="A0A1T4MGD0"/>
<evidence type="ECO:0000256" key="1">
    <source>
        <dbReference type="ARBA" id="ARBA00004651"/>
    </source>
</evidence>
<evidence type="ECO:0000313" key="9">
    <source>
        <dbReference type="EMBL" id="SJZ65927.1"/>
    </source>
</evidence>
<keyword evidence="4" id="KW-1003">Cell membrane</keyword>
<feature type="transmembrane region" description="Helical" evidence="8">
    <location>
        <begin position="37"/>
        <end position="56"/>
    </location>
</feature>
<dbReference type="InterPro" id="IPR004776">
    <property type="entry name" value="Mem_transp_PIN-like"/>
</dbReference>
<dbReference type="OrthoDB" id="9786183at2"/>
<evidence type="ECO:0000313" key="10">
    <source>
        <dbReference type="Proteomes" id="UP000243297"/>
    </source>
</evidence>
<dbReference type="RefSeq" id="WP_078711651.1">
    <property type="nucleotide sequence ID" value="NZ_FUWY01000003.1"/>
</dbReference>
<dbReference type="EMBL" id="FUWY01000003">
    <property type="protein sequence ID" value="SJZ65927.1"/>
    <property type="molecule type" value="Genomic_DNA"/>
</dbReference>
<comment type="similarity">
    <text evidence="2">Belongs to the auxin efflux carrier (TC 2.A.69) family.</text>
</comment>
<feature type="transmembrane region" description="Helical" evidence="8">
    <location>
        <begin position="247"/>
        <end position="267"/>
    </location>
</feature>
<keyword evidence="3" id="KW-0813">Transport</keyword>
<keyword evidence="10" id="KW-1185">Reference proteome</keyword>
<feature type="transmembrane region" description="Helical" evidence="8">
    <location>
        <begin position="6"/>
        <end position="25"/>
    </location>
</feature>
<evidence type="ECO:0000256" key="6">
    <source>
        <dbReference type="ARBA" id="ARBA00022989"/>
    </source>
</evidence>
<dbReference type="GO" id="GO:0005886">
    <property type="term" value="C:plasma membrane"/>
    <property type="evidence" value="ECO:0007669"/>
    <property type="project" value="UniProtKB-SubCell"/>
</dbReference>
<dbReference type="STRING" id="118967.SAMN02745191_1240"/>
<dbReference type="Pfam" id="PF03547">
    <property type="entry name" value="Mem_trans"/>
    <property type="match status" value="1"/>
</dbReference>
<evidence type="ECO:0000256" key="5">
    <source>
        <dbReference type="ARBA" id="ARBA00022692"/>
    </source>
</evidence>
<keyword evidence="7 8" id="KW-0472">Membrane</keyword>
<feature type="transmembrane region" description="Helical" evidence="8">
    <location>
        <begin position="279"/>
        <end position="303"/>
    </location>
</feature>
<comment type="subcellular location">
    <subcellularLocation>
        <location evidence="1">Cell membrane</location>
        <topology evidence="1">Multi-pass membrane protein</topology>
    </subcellularLocation>
</comment>
<accession>A0A1T4MGD0</accession>
<dbReference type="Gene3D" id="1.20.1530.20">
    <property type="match status" value="1"/>
</dbReference>
<keyword evidence="5 8" id="KW-0812">Transmembrane</keyword>